<feature type="compositionally biased region" description="Basic and acidic residues" evidence="1">
    <location>
        <begin position="363"/>
        <end position="376"/>
    </location>
</feature>
<dbReference type="EMBL" id="JAFJYH010000077">
    <property type="protein sequence ID" value="KAG4420769.1"/>
    <property type="molecule type" value="Genomic_DNA"/>
</dbReference>
<sequence>MDTRTIATDQASTILQDLPNGIPDNYGADGRTEDLNGADSNLDYLFEDDEDDTYLIAGLETSFQEELEDPAALLESLANYEPPRSPVVGSRAPAVPNDHDHFESLLQAAATAEGVDAAEEDRSQVGDSSALLYQTDAYGYFKRSFDPFENQNKRKRNEQDEANQSDGESQMLVRDASKRRKKVSGEDIDQLALERELWGAEEGDEECSISASERPISPVQTADARAVGLHSATALFRRPSTASKKYTRAPMSKLFTSLELTAEQFLHLQSAAKAYMLDPNHPERGDCVGNRGRGDTDMVKLKLFACVKSFLEDEGWGARCFTDEVVGGKFRKLKWPQMKNKIISLVTPLMRRMVTNERQRLYALETRQEKRSRPDATRQGQRHTSQTTAPAISPHPESRQIHSVTTTEQSAVDPKLNDYHYKIYDPHQSNGDGQANGIMKEPGSSIRKDDAERAADVRYLVNLMHHGRRLHPQVTLKPSACPGFASLVQHIHNMMDGLSQEQQPSSIKVLGPTGLVNVNGEDSWRGAIASVLQTEWMDGEVKFVIQVVDKVS</sequence>
<dbReference type="AlphaFoldDB" id="A0A8H7TFR9"/>
<feature type="region of interest" description="Disordered" evidence="1">
    <location>
        <begin position="148"/>
        <end position="186"/>
    </location>
</feature>
<reference evidence="2" key="1">
    <citation type="submission" date="2021-02" db="EMBL/GenBank/DDBJ databases">
        <title>Genome sequence Cadophora malorum strain M34.</title>
        <authorList>
            <person name="Stefanovic E."/>
            <person name="Vu D."/>
            <person name="Scully C."/>
            <person name="Dijksterhuis J."/>
            <person name="Roader J."/>
            <person name="Houbraken J."/>
        </authorList>
    </citation>
    <scope>NUCLEOTIDE SEQUENCE</scope>
    <source>
        <strain evidence="2">M34</strain>
    </source>
</reference>
<evidence type="ECO:0000313" key="2">
    <source>
        <dbReference type="EMBL" id="KAG4420769.1"/>
    </source>
</evidence>
<feature type="compositionally biased region" description="Polar residues" evidence="1">
    <location>
        <begin position="378"/>
        <end position="390"/>
    </location>
</feature>
<protein>
    <submittedName>
        <fullName evidence="2">Uncharacterized protein</fullName>
    </submittedName>
</protein>
<evidence type="ECO:0000256" key="1">
    <source>
        <dbReference type="SAM" id="MobiDB-lite"/>
    </source>
</evidence>
<feature type="compositionally biased region" description="Polar residues" evidence="1">
    <location>
        <begin position="401"/>
        <end position="410"/>
    </location>
</feature>
<keyword evidence="3" id="KW-1185">Reference proteome</keyword>
<accession>A0A8H7TFR9</accession>
<proteinExistence type="predicted"/>
<gene>
    <name evidence="2" type="ORF">IFR04_006049</name>
</gene>
<feature type="compositionally biased region" description="Basic and acidic residues" evidence="1">
    <location>
        <begin position="415"/>
        <end position="425"/>
    </location>
</feature>
<comment type="caution">
    <text evidence="2">The sequence shown here is derived from an EMBL/GenBank/DDBJ whole genome shotgun (WGS) entry which is preliminary data.</text>
</comment>
<dbReference type="Proteomes" id="UP000664132">
    <property type="component" value="Unassembled WGS sequence"/>
</dbReference>
<evidence type="ECO:0000313" key="3">
    <source>
        <dbReference type="Proteomes" id="UP000664132"/>
    </source>
</evidence>
<organism evidence="2 3">
    <name type="scientific">Cadophora malorum</name>
    <dbReference type="NCBI Taxonomy" id="108018"/>
    <lineage>
        <taxon>Eukaryota</taxon>
        <taxon>Fungi</taxon>
        <taxon>Dikarya</taxon>
        <taxon>Ascomycota</taxon>
        <taxon>Pezizomycotina</taxon>
        <taxon>Leotiomycetes</taxon>
        <taxon>Helotiales</taxon>
        <taxon>Ploettnerulaceae</taxon>
        <taxon>Cadophora</taxon>
    </lineage>
</organism>
<dbReference type="OrthoDB" id="5373017at2759"/>
<name>A0A8H7TFR9_9HELO</name>
<feature type="region of interest" description="Disordered" evidence="1">
    <location>
        <begin position="363"/>
        <end position="450"/>
    </location>
</feature>